<evidence type="ECO:0000256" key="2">
    <source>
        <dbReference type="ARBA" id="ARBA00004604"/>
    </source>
</evidence>
<feature type="compositionally biased region" description="Polar residues" evidence="10">
    <location>
        <begin position="510"/>
        <end position="525"/>
    </location>
</feature>
<dbReference type="GO" id="GO:0030942">
    <property type="term" value="F:endoplasmic reticulum signal peptide binding"/>
    <property type="evidence" value="ECO:0007669"/>
    <property type="project" value="InterPro"/>
</dbReference>
<dbReference type="EMBL" id="JAEVFJ010000012">
    <property type="protein sequence ID" value="KAH8101545.1"/>
    <property type="molecule type" value="Genomic_DNA"/>
</dbReference>
<reference evidence="11" key="1">
    <citation type="journal article" date="2021" name="New Phytol.">
        <title>Evolutionary innovations through gain and loss of genes in the ectomycorrhizal Boletales.</title>
        <authorList>
            <person name="Wu G."/>
            <person name="Miyauchi S."/>
            <person name="Morin E."/>
            <person name="Kuo A."/>
            <person name="Drula E."/>
            <person name="Varga T."/>
            <person name="Kohler A."/>
            <person name="Feng B."/>
            <person name="Cao Y."/>
            <person name="Lipzen A."/>
            <person name="Daum C."/>
            <person name="Hundley H."/>
            <person name="Pangilinan J."/>
            <person name="Johnson J."/>
            <person name="Barry K."/>
            <person name="LaButti K."/>
            <person name="Ng V."/>
            <person name="Ahrendt S."/>
            <person name="Min B."/>
            <person name="Choi I.G."/>
            <person name="Park H."/>
            <person name="Plett J.M."/>
            <person name="Magnuson J."/>
            <person name="Spatafora J.W."/>
            <person name="Nagy L.G."/>
            <person name="Henrissat B."/>
            <person name="Grigoriev I.V."/>
            <person name="Yang Z.L."/>
            <person name="Xu J."/>
            <person name="Martin F.M."/>
        </authorList>
    </citation>
    <scope>NUCLEOTIDE SEQUENCE</scope>
    <source>
        <strain evidence="11">KKN 215</strain>
    </source>
</reference>
<proteinExistence type="inferred from homology"/>
<dbReference type="InterPro" id="IPR026258">
    <property type="entry name" value="SRP68"/>
</dbReference>
<accession>A0A8K0UR37</accession>
<dbReference type="GO" id="GO:0005730">
    <property type="term" value="C:nucleolus"/>
    <property type="evidence" value="ECO:0007669"/>
    <property type="project" value="UniProtKB-SubCell"/>
</dbReference>
<evidence type="ECO:0000256" key="8">
    <source>
        <dbReference type="ARBA" id="ARBA00023274"/>
    </source>
</evidence>
<keyword evidence="4" id="KW-0963">Cytoplasm</keyword>
<feature type="compositionally biased region" description="Basic and acidic residues" evidence="10">
    <location>
        <begin position="640"/>
        <end position="651"/>
    </location>
</feature>
<dbReference type="PANTHER" id="PTHR12860:SF0">
    <property type="entry name" value="SIGNAL RECOGNITION PARTICLE SUBUNIT SRP68"/>
    <property type="match status" value="1"/>
</dbReference>
<keyword evidence="6" id="KW-0733">Signal recognition particle</keyword>
<keyword evidence="5" id="KW-0694">RNA-binding</keyword>
<evidence type="ECO:0000256" key="4">
    <source>
        <dbReference type="ARBA" id="ARBA00022490"/>
    </source>
</evidence>
<keyword evidence="7" id="KW-0539">Nucleus</keyword>
<dbReference type="OrthoDB" id="10255118at2759"/>
<evidence type="ECO:0000256" key="9">
    <source>
        <dbReference type="ARBA" id="ARBA00029498"/>
    </source>
</evidence>
<comment type="subcellular location">
    <subcellularLocation>
        <location evidence="1">Cytoplasm</location>
    </subcellularLocation>
    <subcellularLocation>
        <location evidence="2">Nucleus</location>
        <location evidence="2">Nucleolus</location>
    </subcellularLocation>
</comment>
<dbReference type="InterPro" id="IPR038253">
    <property type="entry name" value="SRP68_N_sf"/>
</dbReference>
<protein>
    <recommendedName>
        <fullName evidence="9">Signal recognition particle subunit SRP68</fullName>
    </recommendedName>
</protein>
<name>A0A8K0UR37_9AGAR</name>
<dbReference type="PIRSF" id="PIRSF038995">
    <property type="entry name" value="SRP68"/>
    <property type="match status" value="1"/>
</dbReference>
<evidence type="ECO:0000256" key="7">
    <source>
        <dbReference type="ARBA" id="ARBA00023242"/>
    </source>
</evidence>
<sequence>MAENTSQFKALLLANEQRNAYGLRSNDYERYRKHCANRTHRLRSSLKMTHGKGREFKTLPPVKTENIKDGYLQLLLLEAERAWAYSRELSALAASNPDKASALKRNATSRFRRAVNWATELLSHCQSLYDASRFPAEGLIQATVYTLILNGRFLSSRYQYDDALIQLSVARTLLDELANRAVTSRDQALATAFADEIGPEIRYCAHQLGRTKAYDIDGIVSEVASKQKNDIVVGFDTLVSKLVQESAGGAEAERKKLKPVMWDGEPVPVRNPELVDVLLRVQHAEEKLQQAQGEKQPQEEAGKKKERVGKGTKSKRGVAAYDAILLALSEAEDVARKLVEAQQLSTGAATSPAGTRDIQFVHAYIIYQLLSRRIQRDLLLITTLIHQSQASIHPQPQFSKGKSTSIPSWSRAAQQVQVDARLFPAIVKLLDTIIQSLNQMRTLSVVDDNPDLASAVEARVAFTKARRCRYLARCYTPLKKYAEALTLMQHGALHLREARQALSLLPPSENDPNQTDDPINNTTTANPFYALTSSDVALLDDELSADALQCKKDWFTFNGGQADPSGTGSKAHKKPLFFDIALNYVQLDMERLQERAGKAPASATAPSVAVETPRNAGTTPSDQKAPESERKLTSLVGKTAKVEAEERERAPTPEPSGQPARGGLGGLLGGWWGRK</sequence>
<dbReference type="Proteomes" id="UP000813824">
    <property type="component" value="Unassembled WGS sequence"/>
</dbReference>
<dbReference type="GO" id="GO:0005047">
    <property type="term" value="F:signal recognition particle binding"/>
    <property type="evidence" value="ECO:0007669"/>
    <property type="project" value="InterPro"/>
</dbReference>
<evidence type="ECO:0000256" key="5">
    <source>
        <dbReference type="ARBA" id="ARBA00022884"/>
    </source>
</evidence>
<dbReference type="AlphaFoldDB" id="A0A8K0UR37"/>
<dbReference type="Pfam" id="PF16969">
    <property type="entry name" value="SRP68"/>
    <property type="match status" value="1"/>
</dbReference>
<feature type="region of interest" description="Disordered" evidence="10">
    <location>
        <begin position="505"/>
        <end position="525"/>
    </location>
</feature>
<gene>
    <name evidence="11" type="ORF">BXZ70DRAFT_1019111</name>
</gene>
<dbReference type="Gene3D" id="1.10.3450.40">
    <property type="entry name" value="Signal recognition particle, SRP68 subunit, RNA-binding domain"/>
    <property type="match status" value="1"/>
</dbReference>
<dbReference type="GO" id="GO:0005786">
    <property type="term" value="C:signal recognition particle, endoplasmic reticulum targeting"/>
    <property type="evidence" value="ECO:0007669"/>
    <property type="project" value="UniProtKB-KW"/>
</dbReference>
<dbReference type="CDD" id="cd15481">
    <property type="entry name" value="SRP68-RBD"/>
    <property type="match status" value="1"/>
</dbReference>
<evidence type="ECO:0000313" key="11">
    <source>
        <dbReference type="EMBL" id="KAH8101545.1"/>
    </source>
</evidence>
<keyword evidence="8" id="KW-0687">Ribonucleoprotein</keyword>
<evidence type="ECO:0000256" key="3">
    <source>
        <dbReference type="ARBA" id="ARBA00009352"/>
    </source>
</evidence>
<comment type="caution">
    <text evidence="11">The sequence shown here is derived from an EMBL/GenBank/DDBJ whole genome shotgun (WGS) entry which is preliminary data.</text>
</comment>
<dbReference type="GO" id="GO:0008312">
    <property type="term" value="F:7S RNA binding"/>
    <property type="evidence" value="ECO:0007669"/>
    <property type="project" value="InterPro"/>
</dbReference>
<feature type="region of interest" description="Disordered" evidence="10">
    <location>
        <begin position="288"/>
        <end position="312"/>
    </location>
</feature>
<dbReference type="GO" id="GO:0006614">
    <property type="term" value="P:SRP-dependent cotranslational protein targeting to membrane"/>
    <property type="evidence" value="ECO:0007669"/>
    <property type="project" value="InterPro"/>
</dbReference>
<dbReference type="PANTHER" id="PTHR12860">
    <property type="entry name" value="SIGNAL RECOGNITION PARTICLE 68 KDA PROTEIN"/>
    <property type="match status" value="1"/>
</dbReference>
<evidence type="ECO:0000313" key="12">
    <source>
        <dbReference type="Proteomes" id="UP000813824"/>
    </source>
</evidence>
<evidence type="ECO:0000256" key="1">
    <source>
        <dbReference type="ARBA" id="ARBA00004496"/>
    </source>
</evidence>
<keyword evidence="12" id="KW-1185">Reference proteome</keyword>
<evidence type="ECO:0000256" key="6">
    <source>
        <dbReference type="ARBA" id="ARBA00023135"/>
    </source>
</evidence>
<feature type="compositionally biased region" description="Gly residues" evidence="10">
    <location>
        <begin position="660"/>
        <end position="675"/>
    </location>
</feature>
<dbReference type="InterPro" id="IPR034652">
    <property type="entry name" value="SRP68-RBD"/>
</dbReference>
<organism evidence="11 12">
    <name type="scientific">Cristinia sonorae</name>
    <dbReference type="NCBI Taxonomy" id="1940300"/>
    <lineage>
        <taxon>Eukaryota</taxon>
        <taxon>Fungi</taxon>
        <taxon>Dikarya</taxon>
        <taxon>Basidiomycota</taxon>
        <taxon>Agaricomycotina</taxon>
        <taxon>Agaricomycetes</taxon>
        <taxon>Agaricomycetidae</taxon>
        <taxon>Agaricales</taxon>
        <taxon>Pleurotineae</taxon>
        <taxon>Stephanosporaceae</taxon>
        <taxon>Cristinia</taxon>
    </lineage>
</organism>
<comment type="similarity">
    <text evidence="3">Belongs to the SRP68 family.</text>
</comment>
<feature type="region of interest" description="Disordered" evidence="10">
    <location>
        <begin position="595"/>
        <end position="675"/>
    </location>
</feature>
<evidence type="ECO:0000256" key="10">
    <source>
        <dbReference type="SAM" id="MobiDB-lite"/>
    </source>
</evidence>
<feature type="compositionally biased region" description="Low complexity" evidence="10">
    <location>
        <begin position="599"/>
        <end position="612"/>
    </location>
</feature>